<keyword evidence="1" id="KW-0863">Zinc-finger</keyword>
<reference evidence="3" key="1">
    <citation type="journal article" date="2022" name="Int. J. Mol. Sci.">
        <title>Draft Genome of Tanacetum Coccineum: Genomic Comparison of Closely Related Tanacetum-Family Plants.</title>
        <authorList>
            <person name="Yamashiro T."/>
            <person name="Shiraishi A."/>
            <person name="Nakayama K."/>
            <person name="Satake H."/>
        </authorList>
    </citation>
    <scope>NUCLEOTIDE SEQUENCE</scope>
</reference>
<dbReference type="Gene3D" id="4.10.60.10">
    <property type="entry name" value="Zinc finger, CCHC-type"/>
    <property type="match status" value="1"/>
</dbReference>
<name>A0ABQ5AHV0_9ASTR</name>
<evidence type="ECO:0000256" key="1">
    <source>
        <dbReference type="PROSITE-ProRule" id="PRU00047"/>
    </source>
</evidence>
<comment type="caution">
    <text evidence="3">The sequence shown here is derived from an EMBL/GenBank/DDBJ whole genome shotgun (WGS) entry which is preliminary data.</text>
</comment>
<dbReference type="SMART" id="SM00343">
    <property type="entry name" value="ZnF_C2HC"/>
    <property type="match status" value="1"/>
</dbReference>
<dbReference type="EMBL" id="BQNB010012334">
    <property type="protein sequence ID" value="GJT02256.1"/>
    <property type="molecule type" value="Genomic_DNA"/>
</dbReference>
<organism evidence="3 4">
    <name type="scientific">Tanacetum coccineum</name>
    <dbReference type="NCBI Taxonomy" id="301880"/>
    <lineage>
        <taxon>Eukaryota</taxon>
        <taxon>Viridiplantae</taxon>
        <taxon>Streptophyta</taxon>
        <taxon>Embryophyta</taxon>
        <taxon>Tracheophyta</taxon>
        <taxon>Spermatophyta</taxon>
        <taxon>Magnoliopsida</taxon>
        <taxon>eudicotyledons</taxon>
        <taxon>Gunneridae</taxon>
        <taxon>Pentapetalae</taxon>
        <taxon>asterids</taxon>
        <taxon>campanulids</taxon>
        <taxon>Asterales</taxon>
        <taxon>Asteraceae</taxon>
        <taxon>Asteroideae</taxon>
        <taxon>Anthemideae</taxon>
        <taxon>Anthemidinae</taxon>
        <taxon>Tanacetum</taxon>
    </lineage>
</organism>
<dbReference type="Proteomes" id="UP001151760">
    <property type="component" value="Unassembled WGS sequence"/>
</dbReference>
<protein>
    <submittedName>
        <fullName evidence="3">Ribonuclease H-like domain-containing protein</fullName>
    </submittedName>
</protein>
<keyword evidence="1" id="KW-0479">Metal-binding</keyword>
<sequence length="358" mass="39733">MKGRFYHSRCVAHIINLVVQDGLTVPAIDEIKESFKTMLKDVFESGGKAIKAILESIDKGENLVYHLIGTFRQDGTPLIICSKVRKIGVRKFSEQYVGKASHAQTRRKIEIRGVPIPVTAPKSGPSTALKMICDSTAPRKICKKNDVTARSPLLMALPKRASTYTFNQLQKLLPSDGYINRVDRMNNSILIQWVWMICNNNFKIVEQKIKKSTGAINNEKNLAFLTTTGASSINKINTVNPEVSTGTTKINIASTRNKYAQFSDAIVYAFLFYSTTSVSTGARSPIKTRRKIIIDGSSTAGYDKSKVECFNCHKIGHFARECRAPRSKDNRNWNQGGSSKAVRIEDASKKAMCAIDGD</sequence>
<dbReference type="SUPFAM" id="SSF57756">
    <property type="entry name" value="Retrovirus zinc finger-like domains"/>
    <property type="match status" value="1"/>
</dbReference>
<evidence type="ECO:0000259" key="2">
    <source>
        <dbReference type="PROSITE" id="PS50158"/>
    </source>
</evidence>
<evidence type="ECO:0000313" key="4">
    <source>
        <dbReference type="Proteomes" id="UP001151760"/>
    </source>
</evidence>
<dbReference type="PROSITE" id="PS50158">
    <property type="entry name" value="ZF_CCHC"/>
    <property type="match status" value="1"/>
</dbReference>
<gene>
    <name evidence="3" type="ORF">Tco_0823425</name>
</gene>
<dbReference type="InterPro" id="IPR036875">
    <property type="entry name" value="Znf_CCHC_sf"/>
</dbReference>
<accession>A0ABQ5AHV0</accession>
<dbReference type="Pfam" id="PF00098">
    <property type="entry name" value="zf-CCHC"/>
    <property type="match status" value="1"/>
</dbReference>
<feature type="domain" description="CCHC-type" evidence="2">
    <location>
        <begin position="309"/>
        <end position="323"/>
    </location>
</feature>
<reference evidence="3" key="2">
    <citation type="submission" date="2022-01" db="EMBL/GenBank/DDBJ databases">
        <authorList>
            <person name="Yamashiro T."/>
            <person name="Shiraishi A."/>
            <person name="Satake H."/>
            <person name="Nakayama K."/>
        </authorList>
    </citation>
    <scope>NUCLEOTIDE SEQUENCE</scope>
</reference>
<dbReference type="InterPro" id="IPR001878">
    <property type="entry name" value="Znf_CCHC"/>
</dbReference>
<proteinExistence type="predicted"/>
<keyword evidence="1" id="KW-0862">Zinc</keyword>
<evidence type="ECO:0000313" key="3">
    <source>
        <dbReference type="EMBL" id="GJT02256.1"/>
    </source>
</evidence>
<keyword evidence="4" id="KW-1185">Reference proteome</keyword>